<proteinExistence type="predicted"/>
<comment type="caution">
    <text evidence="2">The sequence shown here is derived from an EMBL/GenBank/DDBJ whole genome shotgun (WGS) entry which is preliminary data.</text>
</comment>
<sequence>MALIRDGSSCAVTSQYDVLAVKILSVSGRTKYYGREQTKVLVDKWHQTFGPSSATKSTINGGDDPAAGEAKPVNGDTGARKFL</sequence>
<accession>A0ABR1IKJ2</accession>
<reference evidence="2 3" key="1">
    <citation type="submission" date="2024-01" db="EMBL/GenBank/DDBJ databases">
        <title>A draft genome for the cacao thread blight pathogen Marasmiellus scandens.</title>
        <authorList>
            <person name="Baruah I.K."/>
            <person name="Leung J."/>
            <person name="Bukari Y."/>
            <person name="Amoako-Attah I."/>
            <person name="Meinhardt L.W."/>
            <person name="Bailey B.A."/>
            <person name="Cohen S.P."/>
        </authorList>
    </citation>
    <scope>NUCLEOTIDE SEQUENCE [LARGE SCALE GENOMIC DNA]</scope>
    <source>
        <strain evidence="2 3">GH-19</strain>
    </source>
</reference>
<dbReference type="Proteomes" id="UP001498398">
    <property type="component" value="Unassembled WGS sequence"/>
</dbReference>
<evidence type="ECO:0000313" key="3">
    <source>
        <dbReference type="Proteomes" id="UP001498398"/>
    </source>
</evidence>
<protein>
    <submittedName>
        <fullName evidence="2">Uncharacterized protein</fullName>
    </submittedName>
</protein>
<keyword evidence="3" id="KW-1185">Reference proteome</keyword>
<feature type="compositionally biased region" description="Polar residues" evidence="1">
    <location>
        <begin position="51"/>
        <end position="60"/>
    </location>
</feature>
<name>A0ABR1IKJ2_9AGAR</name>
<evidence type="ECO:0000256" key="1">
    <source>
        <dbReference type="SAM" id="MobiDB-lite"/>
    </source>
</evidence>
<evidence type="ECO:0000313" key="2">
    <source>
        <dbReference type="EMBL" id="KAK7435224.1"/>
    </source>
</evidence>
<organism evidence="2 3">
    <name type="scientific">Marasmiellus scandens</name>
    <dbReference type="NCBI Taxonomy" id="2682957"/>
    <lineage>
        <taxon>Eukaryota</taxon>
        <taxon>Fungi</taxon>
        <taxon>Dikarya</taxon>
        <taxon>Basidiomycota</taxon>
        <taxon>Agaricomycotina</taxon>
        <taxon>Agaricomycetes</taxon>
        <taxon>Agaricomycetidae</taxon>
        <taxon>Agaricales</taxon>
        <taxon>Marasmiineae</taxon>
        <taxon>Omphalotaceae</taxon>
        <taxon>Marasmiellus</taxon>
    </lineage>
</organism>
<feature type="region of interest" description="Disordered" evidence="1">
    <location>
        <begin position="51"/>
        <end position="83"/>
    </location>
</feature>
<dbReference type="EMBL" id="JBANRG010000110">
    <property type="protein sequence ID" value="KAK7435224.1"/>
    <property type="molecule type" value="Genomic_DNA"/>
</dbReference>
<gene>
    <name evidence="2" type="ORF">VKT23_019793</name>
</gene>